<keyword evidence="5" id="KW-0176">Collagen</keyword>
<dbReference type="GO" id="GO:0006508">
    <property type="term" value="P:proteolysis"/>
    <property type="evidence" value="ECO:0007669"/>
    <property type="project" value="InterPro"/>
</dbReference>
<dbReference type="SMART" id="SM00020">
    <property type="entry name" value="Tryp_SPc"/>
    <property type="match status" value="1"/>
</dbReference>
<dbReference type="InterPro" id="IPR009003">
    <property type="entry name" value="Peptidase_S1_PA"/>
</dbReference>
<evidence type="ECO:0000256" key="1">
    <source>
        <dbReference type="ARBA" id="ARBA00023157"/>
    </source>
</evidence>
<dbReference type="GO" id="GO:0005581">
    <property type="term" value="C:collagen trimer"/>
    <property type="evidence" value="ECO:0007669"/>
    <property type="project" value="UniProtKB-KW"/>
</dbReference>
<feature type="signal peptide" evidence="3">
    <location>
        <begin position="1"/>
        <end position="16"/>
    </location>
</feature>
<dbReference type="PRINTS" id="PR00722">
    <property type="entry name" value="CHYMOTRYPSIN"/>
</dbReference>
<dbReference type="InterPro" id="IPR001314">
    <property type="entry name" value="Peptidase_S1A"/>
</dbReference>
<sequence length="256" mass="28022">MKSLLILTTFIATVFANPKYPEICGLENKPADSGRIIGGQEAARNQFPWLAAVLAGGYCTGSVLDENWVITAKHCVTVGHPAWAKAGVHNRFDGNIEPHMQDRRSDEIHVSPHGDFALMKMHPPFELNEFVRPVCLPSRADIANTFVGVNATITGWGVQSFDSKVMYPELYFQKGVKVEKCSHPDNILCSNSDNGVSICFGDSGGPLNYEFQDGKYMQIGVNQFVSSGTCVGGWNGYARLTSHLDFIQGTTGIIFE</sequence>
<dbReference type="InterPro" id="IPR001254">
    <property type="entry name" value="Trypsin_dom"/>
</dbReference>
<feature type="chain" id="PRO_5002907603" evidence="3">
    <location>
        <begin position="17"/>
        <end position="256"/>
    </location>
</feature>
<dbReference type="Pfam" id="PF00089">
    <property type="entry name" value="Trypsin"/>
    <property type="match status" value="1"/>
</dbReference>
<proteinExistence type="evidence at transcript level"/>
<dbReference type="InterPro" id="IPR043504">
    <property type="entry name" value="Peptidase_S1_PA_chymotrypsin"/>
</dbReference>
<dbReference type="AlphaFoldDB" id="C1C1Z6"/>
<dbReference type="PANTHER" id="PTHR24256">
    <property type="entry name" value="TRYPTASE-RELATED"/>
    <property type="match status" value="1"/>
</dbReference>
<dbReference type="PROSITE" id="PS50240">
    <property type="entry name" value="TRYPSIN_DOM"/>
    <property type="match status" value="1"/>
</dbReference>
<feature type="domain" description="Peptidase S1" evidence="4">
    <location>
        <begin position="36"/>
        <end position="252"/>
    </location>
</feature>
<evidence type="ECO:0000313" key="5">
    <source>
        <dbReference type="EMBL" id="ACO15299.1"/>
    </source>
</evidence>
<accession>C1C1Z6</accession>
<evidence type="ECO:0000259" key="4">
    <source>
        <dbReference type="PROSITE" id="PS50240"/>
    </source>
</evidence>
<gene>
    <name evidence="5" type="primary">COGS</name>
</gene>
<dbReference type="CDD" id="cd00190">
    <property type="entry name" value="Tryp_SPc"/>
    <property type="match status" value="1"/>
</dbReference>
<dbReference type="EMBL" id="BT080875">
    <property type="protein sequence ID" value="ACO15299.1"/>
    <property type="molecule type" value="mRNA"/>
</dbReference>
<dbReference type="InterPro" id="IPR051487">
    <property type="entry name" value="Ser/Thr_Proteases_Immune/Dev"/>
</dbReference>
<dbReference type="PROSITE" id="PS00135">
    <property type="entry name" value="TRYPSIN_SER"/>
    <property type="match status" value="1"/>
</dbReference>
<reference evidence="5" key="1">
    <citation type="submission" date="2009-03" db="EMBL/GenBank/DDBJ databases">
        <title>Caligus clemensi ESTs and full-length cDNAs.</title>
        <authorList>
            <person name="Yasuike M."/>
            <person name="von Schalburg K."/>
            <person name="Cooper G."/>
            <person name="Leong J."/>
            <person name="Jones S.R.M."/>
            <person name="Koop B.F."/>
        </authorList>
    </citation>
    <scope>NUCLEOTIDE SEQUENCE</scope>
    <source>
        <tissue evidence="5">Whole</tissue>
    </source>
</reference>
<keyword evidence="3" id="KW-0732">Signal</keyword>
<comment type="similarity">
    <text evidence="2">Belongs to the peptidase S1 family. CLIP subfamily.</text>
</comment>
<dbReference type="InterPro" id="IPR033116">
    <property type="entry name" value="TRYPSIN_SER"/>
</dbReference>
<evidence type="ECO:0000256" key="3">
    <source>
        <dbReference type="SAM" id="SignalP"/>
    </source>
</evidence>
<evidence type="ECO:0000256" key="2">
    <source>
        <dbReference type="ARBA" id="ARBA00024195"/>
    </source>
</evidence>
<keyword evidence="1" id="KW-1015">Disulfide bond</keyword>
<name>C1C1Z6_CALCM</name>
<dbReference type="Gene3D" id="2.40.10.10">
    <property type="entry name" value="Trypsin-like serine proteases"/>
    <property type="match status" value="1"/>
</dbReference>
<protein>
    <submittedName>
        <fullName evidence="5">Collagenase</fullName>
    </submittedName>
</protein>
<organism evidence="5">
    <name type="scientific">Caligus clemensi</name>
    <name type="common">Sea louse</name>
    <dbReference type="NCBI Taxonomy" id="344056"/>
    <lineage>
        <taxon>Eukaryota</taxon>
        <taxon>Metazoa</taxon>
        <taxon>Ecdysozoa</taxon>
        <taxon>Arthropoda</taxon>
        <taxon>Crustacea</taxon>
        <taxon>Multicrustacea</taxon>
        <taxon>Hexanauplia</taxon>
        <taxon>Copepoda</taxon>
        <taxon>Siphonostomatoida</taxon>
        <taxon>Caligidae</taxon>
        <taxon>Caligus</taxon>
    </lineage>
</organism>
<dbReference type="SUPFAM" id="SSF50494">
    <property type="entry name" value="Trypsin-like serine proteases"/>
    <property type="match status" value="1"/>
</dbReference>
<dbReference type="GO" id="GO:0004252">
    <property type="term" value="F:serine-type endopeptidase activity"/>
    <property type="evidence" value="ECO:0007669"/>
    <property type="project" value="InterPro"/>
</dbReference>